<dbReference type="RefSeq" id="XP_003055055.1">
    <property type="nucleotide sequence ID" value="XM_003055009.1"/>
</dbReference>
<dbReference type="AlphaFoldDB" id="C1MI24"/>
<evidence type="ECO:0000313" key="1">
    <source>
        <dbReference type="EMBL" id="EEH60307.1"/>
    </source>
</evidence>
<reference evidence="1 2" key="1">
    <citation type="journal article" date="2009" name="Science">
        <title>Green evolution and dynamic adaptations revealed by genomes of the marine picoeukaryotes Micromonas.</title>
        <authorList>
            <person name="Worden A.Z."/>
            <person name="Lee J.H."/>
            <person name="Mock T."/>
            <person name="Rouze P."/>
            <person name="Simmons M.P."/>
            <person name="Aerts A.L."/>
            <person name="Allen A.E."/>
            <person name="Cuvelier M.L."/>
            <person name="Derelle E."/>
            <person name="Everett M.V."/>
            <person name="Foulon E."/>
            <person name="Grimwood J."/>
            <person name="Gundlach H."/>
            <person name="Henrissat B."/>
            <person name="Napoli C."/>
            <person name="McDonald S.M."/>
            <person name="Parker M.S."/>
            <person name="Rombauts S."/>
            <person name="Salamov A."/>
            <person name="Von Dassow P."/>
            <person name="Badger J.H."/>
            <person name="Coutinho P.M."/>
            <person name="Demir E."/>
            <person name="Dubchak I."/>
            <person name="Gentemann C."/>
            <person name="Eikrem W."/>
            <person name="Gready J.E."/>
            <person name="John U."/>
            <person name="Lanier W."/>
            <person name="Lindquist E.A."/>
            <person name="Lucas S."/>
            <person name="Mayer K.F."/>
            <person name="Moreau H."/>
            <person name="Not F."/>
            <person name="Otillar R."/>
            <person name="Panaud O."/>
            <person name="Pangilinan J."/>
            <person name="Paulsen I."/>
            <person name="Piegu B."/>
            <person name="Poliakov A."/>
            <person name="Robbens S."/>
            <person name="Schmutz J."/>
            <person name="Toulza E."/>
            <person name="Wyss T."/>
            <person name="Zelensky A."/>
            <person name="Zhou K."/>
            <person name="Armbrust E.V."/>
            <person name="Bhattacharya D."/>
            <person name="Goodenough U.W."/>
            <person name="Van de Peer Y."/>
            <person name="Grigoriev I.V."/>
        </authorList>
    </citation>
    <scope>NUCLEOTIDE SEQUENCE [LARGE SCALE GENOMIC DNA]</scope>
    <source>
        <strain evidence="1 2">CCMP1545</strain>
    </source>
</reference>
<organism evidence="2">
    <name type="scientific">Micromonas pusilla (strain CCMP1545)</name>
    <name type="common">Picoplanktonic green alga</name>
    <dbReference type="NCBI Taxonomy" id="564608"/>
    <lineage>
        <taxon>Eukaryota</taxon>
        <taxon>Viridiplantae</taxon>
        <taxon>Chlorophyta</taxon>
        <taxon>Mamiellophyceae</taxon>
        <taxon>Mamiellales</taxon>
        <taxon>Mamiellaceae</taxon>
        <taxon>Micromonas</taxon>
    </lineage>
</organism>
<accession>C1MI24</accession>
<protein>
    <submittedName>
        <fullName evidence="1">Predicted protein</fullName>
    </submittedName>
</protein>
<evidence type="ECO:0000313" key="2">
    <source>
        <dbReference type="Proteomes" id="UP000001876"/>
    </source>
</evidence>
<name>C1MI24_MICPC</name>
<dbReference type="GeneID" id="9681160"/>
<sequence length="79" mass="8494">MASYITKAGSAAMKAVEVVRTKAIPPAVEYYKATMAKNAEYVVKDPAAVDKLGRQLVFSNLARRVPRPASPARAAGRFV</sequence>
<proteinExistence type="predicted"/>
<keyword evidence="2" id="KW-1185">Reference proteome</keyword>
<gene>
    <name evidence="1" type="ORF">MICPUCDRAFT_50407</name>
</gene>
<dbReference type="EMBL" id="GG663735">
    <property type="protein sequence ID" value="EEH60307.1"/>
    <property type="molecule type" value="Genomic_DNA"/>
</dbReference>
<dbReference type="Proteomes" id="UP000001876">
    <property type="component" value="Unassembled WGS sequence"/>
</dbReference>
<dbReference type="KEGG" id="mpp:MICPUCDRAFT_50407"/>